<dbReference type="InterPro" id="IPR011006">
    <property type="entry name" value="CheY-like_superfamily"/>
</dbReference>
<sequence>MIRIAICDNDGFICDQLEDLLHVYETTIMEEMDVESFLSGEELCQRLNEGVFFDIIFLDIELKLLNGIEVGKIIREQMLNEITQIIYISGKENYAMQLFKIRPLDFIIKPLTYDKIAAPLKYALKIINGNKKLFLYKKGQTSYKVPIKDIIYFESKNRKVNIITVNEVDTFYGFLEEISEKLPYFINIHKSYLVNYNYVFKIEYHQLTLLNSIVLPISQNNRKKVRDKLLELERETFDYE</sequence>
<dbReference type="Gene3D" id="3.40.50.2300">
    <property type="match status" value="1"/>
</dbReference>
<dbReference type="InterPro" id="IPR007492">
    <property type="entry name" value="LytTR_DNA-bd_dom"/>
</dbReference>
<evidence type="ECO:0000313" key="6">
    <source>
        <dbReference type="EMBL" id="SFO32412.1"/>
    </source>
</evidence>
<comment type="function">
    <text evidence="2">May play the central regulatory role in sporulation. It may be an element of the effector pathway responsible for the activation of sporulation genes in response to nutritional stress. Spo0A may act in concert with spo0H (a sigma factor) to control the expression of some genes that are critical to the sporulation process.</text>
</comment>
<dbReference type="Pfam" id="PF04397">
    <property type="entry name" value="LytTR"/>
    <property type="match status" value="1"/>
</dbReference>
<accession>A0A1I5G926</accession>
<dbReference type="GO" id="GO:0000156">
    <property type="term" value="F:phosphorelay response regulator activity"/>
    <property type="evidence" value="ECO:0007669"/>
    <property type="project" value="InterPro"/>
</dbReference>
<reference evidence="6 7" key="1">
    <citation type="submission" date="2016-10" db="EMBL/GenBank/DDBJ databases">
        <authorList>
            <person name="de Groot N.N."/>
        </authorList>
    </citation>
    <scope>NUCLEOTIDE SEQUENCE [LARGE SCALE GENOMIC DNA]</scope>
    <source>
        <strain evidence="6 7">DSM 1283</strain>
    </source>
</reference>
<dbReference type="InterPro" id="IPR001789">
    <property type="entry name" value="Sig_transdc_resp-reg_receiver"/>
</dbReference>
<dbReference type="Proteomes" id="UP000198806">
    <property type="component" value="Unassembled WGS sequence"/>
</dbReference>
<dbReference type="GO" id="GO:0003677">
    <property type="term" value="F:DNA binding"/>
    <property type="evidence" value="ECO:0007669"/>
    <property type="project" value="UniProtKB-KW"/>
</dbReference>
<keyword evidence="7" id="KW-1185">Reference proteome</keyword>
<keyword evidence="6" id="KW-0238">DNA-binding</keyword>
<dbReference type="PANTHER" id="PTHR37299:SF1">
    <property type="entry name" value="STAGE 0 SPORULATION PROTEIN A HOMOLOG"/>
    <property type="match status" value="1"/>
</dbReference>
<evidence type="ECO:0000256" key="1">
    <source>
        <dbReference type="ARBA" id="ARBA00018672"/>
    </source>
</evidence>
<dbReference type="RefSeq" id="WP_170847971.1">
    <property type="nucleotide sequence ID" value="NZ_BAABFM010000023.1"/>
</dbReference>
<dbReference type="SMART" id="SM00850">
    <property type="entry name" value="LytTR"/>
    <property type="match status" value="1"/>
</dbReference>
<dbReference type="Pfam" id="PF00072">
    <property type="entry name" value="Response_reg"/>
    <property type="match status" value="1"/>
</dbReference>
<evidence type="ECO:0000256" key="3">
    <source>
        <dbReference type="PROSITE-ProRule" id="PRU00169"/>
    </source>
</evidence>
<protein>
    <recommendedName>
        <fullName evidence="1">Stage 0 sporulation protein A homolog</fullName>
    </recommendedName>
</protein>
<keyword evidence="3" id="KW-0597">Phosphoprotein</keyword>
<feature type="domain" description="Response regulatory" evidence="4">
    <location>
        <begin position="3"/>
        <end position="124"/>
    </location>
</feature>
<dbReference type="SMART" id="SM00448">
    <property type="entry name" value="REC"/>
    <property type="match status" value="1"/>
</dbReference>
<dbReference type="PANTHER" id="PTHR37299">
    <property type="entry name" value="TRANSCRIPTIONAL REGULATOR-RELATED"/>
    <property type="match status" value="1"/>
</dbReference>
<dbReference type="SUPFAM" id="SSF52172">
    <property type="entry name" value="CheY-like"/>
    <property type="match status" value="1"/>
</dbReference>
<organism evidence="6 7">
    <name type="scientific">Anaerocolumna aminovalerica</name>
    <dbReference type="NCBI Taxonomy" id="1527"/>
    <lineage>
        <taxon>Bacteria</taxon>
        <taxon>Bacillati</taxon>
        <taxon>Bacillota</taxon>
        <taxon>Clostridia</taxon>
        <taxon>Lachnospirales</taxon>
        <taxon>Lachnospiraceae</taxon>
        <taxon>Anaerocolumna</taxon>
    </lineage>
</organism>
<dbReference type="EMBL" id="FOWD01000018">
    <property type="protein sequence ID" value="SFO32412.1"/>
    <property type="molecule type" value="Genomic_DNA"/>
</dbReference>
<feature type="modified residue" description="4-aspartylphosphate" evidence="3">
    <location>
        <position position="59"/>
    </location>
</feature>
<evidence type="ECO:0000259" key="4">
    <source>
        <dbReference type="PROSITE" id="PS50110"/>
    </source>
</evidence>
<dbReference type="Gene3D" id="2.40.50.1020">
    <property type="entry name" value="LytTr DNA-binding domain"/>
    <property type="match status" value="1"/>
</dbReference>
<dbReference type="AlphaFoldDB" id="A0A1I5G926"/>
<dbReference type="InterPro" id="IPR046947">
    <property type="entry name" value="LytR-like"/>
</dbReference>
<evidence type="ECO:0000256" key="2">
    <source>
        <dbReference type="ARBA" id="ARBA00024867"/>
    </source>
</evidence>
<proteinExistence type="predicted"/>
<feature type="domain" description="HTH LytTR-type" evidence="5">
    <location>
        <begin position="134"/>
        <end position="231"/>
    </location>
</feature>
<dbReference type="PROSITE" id="PS50930">
    <property type="entry name" value="HTH_LYTTR"/>
    <property type="match status" value="1"/>
</dbReference>
<name>A0A1I5G926_9FIRM</name>
<dbReference type="PROSITE" id="PS50110">
    <property type="entry name" value="RESPONSE_REGULATORY"/>
    <property type="match status" value="1"/>
</dbReference>
<evidence type="ECO:0000259" key="5">
    <source>
        <dbReference type="PROSITE" id="PS50930"/>
    </source>
</evidence>
<dbReference type="STRING" id="1527.SAMN04489757_11815"/>
<gene>
    <name evidence="6" type="ORF">SAMN04489757_11815</name>
</gene>
<evidence type="ECO:0000313" key="7">
    <source>
        <dbReference type="Proteomes" id="UP000198806"/>
    </source>
</evidence>